<evidence type="ECO:0008006" key="5">
    <source>
        <dbReference type="Google" id="ProtNLM"/>
    </source>
</evidence>
<dbReference type="Proteomes" id="UP000694385">
    <property type="component" value="Unassembled WGS sequence"/>
</dbReference>
<feature type="transmembrane region" description="Helical" evidence="2">
    <location>
        <begin position="82"/>
        <end position="104"/>
    </location>
</feature>
<evidence type="ECO:0000256" key="2">
    <source>
        <dbReference type="SAM" id="Phobius"/>
    </source>
</evidence>
<dbReference type="OMA" id="IVTDVWE"/>
<reference evidence="3" key="2">
    <citation type="submission" date="2025-09" db="UniProtKB">
        <authorList>
            <consortium name="Ensembl"/>
        </authorList>
    </citation>
    <scope>IDENTIFICATION</scope>
</reference>
<organism evidence="3 4">
    <name type="scientific">Jaculus jaculus</name>
    <name type="common">Lesser Egyptian jerboa</name>
    <dbReference type="NCBI Taxonomy" id="51337"/>
    <lineage>
        <taxon>Eukaryota</taxon>
        <taxon>Metazoa</taxon>
        <taxon>Chordata</taxon>
        <taxon>Craniata</taxon>
        <taxon>Vertebrata</taxon>
        <taxon>Euteleostomi</taxon>
        <taxon>Mammalia</taxon>
        <taxon>Eutheria</taxon>
        <taxon>Euarchontoglires</taxon>
        <taxon>Glires</taxon>
        <taxon>Rodentia</taxon>
        <taxon>Myomorpha</taxon>
        <taxon>Dipodoidea</taxon>
        <taxon>Dipodidae</taxon>
        <taxon>Dipodinae</taxon>
        <taxon>Jaculus</taxon>
    </lineage>
</organism>
<comment type="similarity">
    <text evidence="1">Belongs to the apolipoprotein L family.</text>
</comment>
<dbReference type="PANTHER" id="PTHR14096:SF7">
    <property type="entry name" value="APOLIPOPROTEIN L6"/>
    <property type="match status" value="1"/>
</dbReference>
<feature type="transmembrane region" description="Helical" evidence="2">
    <location>
        <begin position="56"/>
        <end position="76"/>
    </location>
</feature>
<dbReference type="GeneTree" id="ENSGT01030000234599"/>
<sequence>DKDGNLQGEDVDLQDGDLFLEQFSKWKKDQEVVIKELYALAEDIDANHKTMVKSNVAASSAAVASGVMSLLGLVLAPATLGASMMLTVAGSGLGAAAGVARIVTDVWEAYRNRKARAQASTLLPTTDQELEDTGGKKTSYVISTGQIVYNCGSAVDTIRKHARALRLARAHPHLATSARRLMTTGQVSTRSTRQVQKAFTGTALAMTKEARMRGGVTSLLSLGHDIAALSEEWKQLKEGTRAELAEELRAHAQELEELVGECTQYYNKLWQKVR</sequence>
<evidence type="ECO:0000313" key="4">
    <source>
        <dbReference type="Proteomes" id="UP000694385"/>
    </source>
</evidence>
<keyword evidence="2" id="KW-0472">Membrane</keyword>
<dbReference type="AlphaFoldDB" id="A0A8C5KJ28"/>
<dbReference type="GO" id="GO:0016020">
    <property type="term" value="C:membrane"/>
    <property type="evidence" value="ECO:0007669"/>
    <property type="project" value="TreeGrafter"/>
</dbReference>
<protein>
    <recommendedName>
        <fullName evidence="5">Apolipoprotein L6</fullName>
    </recommendedName>
</protein>
<name>A0A8C5KJ28_JACJA</name>
<reference evidence="3" key="1">
    <citation type="submission" date="2025-08" db="UniProtKB">
        <authorList>
            <consortium name="Ensembl"/>
        </authorList>
    </citation>
    <scope>IDENTIFICATION</scope>
</reference>
<dbReference type="GO" id="GO:0042157">
    <property type="term" value="P:lipoprotein metabolic process"/>
    <property type="evidence" value="ECO:0007669"/>
    <property type="project" value="InterPro"/>
</dbReference>
<evidence type="ECO:0000313" key="3">
    <source>
        <dbReference type="Ensembl" id="ENSJJAP00000010943.1"/>
    </source>
</evidence>
<dbReference type="Pfam" id="PF05461">
    <property type="entry name" value="ApoL"/>
    <property type="match status" value="1"/>
</dbReference>
<evidence type="ECO:0000256" key="1">
    <source>
        <dbReference type="ARBA" id="ARBA00010090"/>
    </source>
</evidence>
<dbReference type="PANTHER" id="PTHR14096">
    <property type="entry name" value="APOLIPOPROTEIN L"/>
    <property type="match status" value="1"/>
</dbReference>
<dbReference type="GO" id="GO:0005576">
    <property type="term" value="C:extracellular region"/>
    <property type="evidence" value="ECO:0007669"/>
    <property type="project" value="InterPro"/>
</dbReference>
<dbReference type="InterPro" id="IPR008405">
    <property type="entry name" value="ApoL"/>
</dbReference>
<keyword evidence="2" id="KW-0812">Transmembrane</keyword>
<keyword evidence="4" id="KW-1185">Reference proteome</keyword>
<accession>A0A8C5KJ28</accession>
<proteinExistence type="inferred from homology"/>
<dbReference type="GO" id="GO:0008289">
    <property type="term" value="F:lipid binding"/>
    <property type="evidence" value="ECO:0007669"/>
    <property type="project" value="InterPro"/>
</dbReference>
<dbReference type="Ensembl" id="ENSJJAT00000017409.1">
    <property type="protein sequence ID" value="ENSJJAP00000010943.1"/>
    <property type="gene ID" value="ENSJJAG00000014397.1"/>
</dbReference>
<dbReference type="GO" id="GO:0006869">
    <property type="term" value="P:lipid transport"/>
    <property type="evidence" value="ECO:0007669"/>
    <property type="project" value="InterPro"/>
</dbReference>
<keyword evidence="2" id="KW-1133">Transmembrane helix</keyword>